<dbReference type="InterPro" id="IPR000601">
    <property type="entry name" value="PKD_dom"/>
</dbReference>
<feature type="signal peptide" evidence="6">
    <location>
        <begin position="1"/>
        <end position="31"/>
    </location>
</feature>
<dbReference type="SUPFAM" id="SSF49299">
    <property type="entry name" value="PKD domain"/>
    <property type="match status" value="8"/>
</dbReference>
<evidence type="ECO:0000313" key="10">
    <source>
        <dbReference type="Proteomes" id="UP000549911"/>
    </source>
</evidence>
<evidence type="ECO:0000256" key="4">
    <source>
        <dbReference type="ARBA" id="ARBA00023008"/>
    </source>
</evidence>
<keyword evidence="3 6" id="KW-0732">Signal</keyword>
<evidence type="ECO:0000256" key="5">
    <source>
        <dbReference type="SAM" id="MobiDB-lite"/>
    </source>
</evidence>
<evidence type="ECO:0000313" key="9">
    <source>
        <dbReference type="EMBL" id="NYE38727.1"/>
    </source>
</evidence>
<dbReference type="GO" id="GO:0030246">
    <property type="term" value="F:carbohydrate binding"/>
    <property type="evidence" value="ECO:0007669"/>
    <property type="project" value="InterPro"/>
</dbReference>
<accession>A0A7Y9KUJ2</accession>
<dbReference type="InterPro" id="IPR041542">
    <property type="entry name" value="GH43_C2"/>
</dbReference>
<dbReference type="Pfam" id="PF06439">
    <property type="entry name" value="3keto-disac_hyd"/>
    <property type="match status" value="1"/>
</dbReference>
<dbReference type="Pfam" id="PF17851">
    <property type="entry name" value="GH43_C2"/>
    <property type="match status" value="1"/>
</dbReference>
<sequence length="2629" mass="276545">MHLRSRQLFVPLLALVTGLALALGLAAPVVAAVPDRVAPDAVAGKEVAPDATSRTPKKQAKAAAAAADAPDLSKFQKVVLGQGTGLGEVMELTVADDGRVFFITRAGDISMYDPADGSIEIIMNNPSLGVWSGLEDGGLGITLDPEFATNGWIYVYYAPLPASHDANRLSRLTVETDGGETSIAKSSEKVILEVGTQRNVCCHSAGSLQFGDGGVLHLATGDNTSSSDNDGYSPHDERPGRSDYDAQKSSANTNDLRGKILRVIPRNDDAGDVDPTAGDGISYDIPGGNLFGEGGAYADALYPDADPAKTRPEIYVMGLRNPYRLGVDADTDVLYWGEVGPDSRVNSPNRGPRHFEEFNRTDVAMNGGWPYCGGEVGDDLTKMDFGGAYVDWDFVANRFRTNSDGSPKRFPCNDPEEMAGVNDSPNSTGLQTLPPMTDAWIPYSDVAPYKYPAVQGATPTGGQVYRQSQNTAAKDTAFPAHYEGSYFMSEMSRGWIKEVRMGADGTIESINDFMSGFVAPGDLEFGPDGSMYVLEYGTGFFSGSPQTKLVRIDYAINGSAPVAKAAADVTEGDAPLAVRFSSDGTTDPDGDDVTYAWDLDGDGETDSTEADPTWTYDSVGDYTVLLTVTDATGKSATAQVRITVGNTAPTVEIELPADGGFYSSGDDIPFVVNVEDAEETVDCDEVVVQEGLGHDLHVHPNLSVNGCEGTIRTAASADHGPDANTYGVLIATYRDGGANDGANASLQGSDTVILQPKLRQAEHATNRQGVGYTGYDDKSGTRPGGGGLITGMGNGDWVMFDPMSLVNMTHVSVRYSGGPQSGASIQVRAGAADGPVVATVPLDGGTQGQYFYKTVRGAVTARDADAGGRPLYFVYNGAGEMNFDEFSVEGTGVAANTSPVITSATATPADGLAPLEVDFAVEAEDPDGDAITYAWDFGVDGTDDDTADTATATWTYPEPGVYTATVTVEDSTGKKTSQAVEVTVRQPCATAPTPDAGFELLFDGTDLSDWTQAGPGGFTVENCAITSVGGLGMLWYDQRDFADFTLKLQFKLSDEGDNSGVFARFPDPGTDPNVAINQGHEIQIKEGQPNDEPQKTGSVYNFDREDERAAKPIGEWNDYEITVVGQTYTMTLNGVVVNEYTSDGSRGTEGYIGLQNHGANDSVTFRNIQVKDLDVAEPFIDSLTADPVRGGAPLVVDFTAEGVDRQGDDITFEWDFGDGSDPVTGGGEVSHTYTEGGTFTASVTPVDAEGNRGATRETEEITVLVDPVATATAAPRCGVLPLEVGFDASATDPQDQTVSWQWDFGVDGTDDDTSTEQSPTWTYTAAGEYTATVTATDPDGNTGTSSVRIEVLADGECRPVADLSELFNNDGISTDANPGDGNFDGGGWTFAAELLPQAALPDGGPVRINDVDYDFGSPADGALNNVEADGQVITLPTGTYDELSVLATAHNGDVQENATLAYNDGTTAQVPLRYTDWAVTPKFGEEIAIDMPYRHNGGGDTSPRVMIFTQRIALEAGKQPDTLTLPANPKLHVFAVSGVKAEEPAPPCEQPERSDEFDDAELLDNCHWTVRRPDETAYDVSDGALHLTARPGEYNDTNNLITQEAPDGAWTATTKLTWDPTEAGQQAGLVVAGSGGSGFAKMTFVDKGNDNEWIEFLKSSTPSNDQFDFSGNWNTGGGSFDGPFLPGDFPSTFWLRFTSDGTQLRGSYSTDGDEFVQVGDPRTLAGITNPRVGVMALKGGASGDPVADFDFFRWSGQQQGEAPTVTATADPTSGTAPLPVDFSADGDDPDGGDLEYAWDFGVGGTQDDTADTADASWTYTQPGTYTAAVTVTDADGETAEDTVEVVVEEAAAGAVHVVDAVDTATSNQWVSEENGTSTVTIEVGDIVEWQFDRATMGHDLTSLDTEDVWDPKLQEYRGPNGDPIRYQFTKPGTYEYWCSIHGATMRGTVVVEEPAAENRPPTADPYVSPRLGAAPMYVHFEARAQDPDGDQLTYLWDFGQSDLPGDTSTESHAHVTYADPSTYTATLTVSDGKGGVYEDEFEIVVTGEAPRVSIEATPTSGSAPLRVAFDISAVDDQSGSLSYSWDFGDGSTYTGPKPPLSHVYTAAGSYTATLTVTDPEGNEGSDSVEINVDALPEIEATATPSTGDAPLDVDFSTHVTTGGEFSAFADGTATYPDITGSASMVRSRGETVTSLDVTGLKPGAEHMVHVHEQSCADGNGGAHFRFDTGLPFSEANEIWLPFTSDASGASGEVVVTSDQRAGAKAVAIVIHDPDNPAKRIACVDLDPSTAGLTYAWDFGDGETGDGADASHTYAEPGTYEATVTVGTDGGTDEVTDTVEVVVTGDEPVDPAASTLAATATPSEVTVGQGSTVAVKVIADGTTPTGEVTLTGGGATYGPRTLQDGTASFPVGPFTDPGSITFTAAYAGNDDVAPSKGTVTVSVKAAPGPGDTTAPDTTITGGPVGAAKGPAATFTFTSSEAGSTFECSLDGGAWSACSSPATFTQLAQGEHELKVRAVDKAGNIDASPAVRSWTVDRGKPTVKPVGGTKPTKDRTPSIRARVSDAHHRVQAADVTVRIGGTKAAKVRVTRKGLLVATSRTLSPGRHRVVVKVRDEAGNVRTVRWWIRVLR</sequence>
<keyword evidence="2" id="KW-0479">Metal-binding</keyword>
<proteinExistence type="inferred from homology"/>
<dbReference type="Pfam" id="PF07995">
    <property type="entry name" value="GSDH"/>
    <property type="match status" value="1"/>
</dbReference>
<dbReference type="GO" id="GO:0016787">
    <property type="term" value="F:hydrolase activity"/>
    <property type="evidence" value="ECO:0007669"/>
    <property type="project" value="InterPro"/>
</dbReference>
<feature type="domain" description="PKD" evidence="7">
    <location>
        <begin position="1267"/>
        <end position="1356"/>
    </location>
</feature>
<feature type="domain" description="PKD" evidence="7">
    <location>
        <begin position="1989"/>
        <end position="2046"/>
    </location>
</feature>
<gene>
    <name evidence="9" type="ORF">F4692_003878</name>
</gene>
<dbReference type="InterPro" id="IPR022409">
    <property type="entry name" value="PKD/Chitinase_dom"/>
</dbReference>
<dbReference type="InterPro" id="IPR008972">
    <property type="entry name" value="Cupredoxin"/>
</dbReference>
<dbReference type="Proteomes" id="UP000549911">
    <property type="component" value="Unassembled WGS sequence"/>
</dbReference>
<dbReference type="Pfam" id="PF03422">
    <property type="entry name" value="CBM_6"/>
    <property type="match status" value="1"/>
</dbReference>
<dbReference type="PROSITE" id="PS51175">
    <property type="entry name" value="CBM6"/>
    <property type="match status" value="1"/>
</dbReference>
<keyword evidence="10" id="KW-1185">Reference proteome</keyword>
<dbReference type="Gene3D" id="2.60.120.260">
    <property type="entry name" value="Galactose-binding domain-like"/>
    <property type="match status" value="1"/>
</dbReference>
<dbReference type="GO" id="GO:0006801">
    <property type="term" value="P:superoxide metabolic process"/>
    <property type="evidence" value="ECO:0007669"/>
    <property type="project" value="InterPro"/>
</dbReference>
<feature type="domain" description="PKD" evidence="7">
    <location>
        <begin position="900"/>
        <end position="991"/>
    </location>
</feature>
<dbReference type="InterPro" id="IPR008979">
    <property type="entry name" value="Galactose-bd-like_sf"/>
</dbReference>
<dbReference type="Gene3D" id="2.60.40.10">
    <property type="entry name" value="Immunoglobulins"/>
    <property type="match status" value="10"/>
</dbReference>
<feature type="compositionally biased region" description="Basic and acidic residues" evidence="5">
    <location>
        <begin position="233"/>
        <end position="246"/>
    </location>
</feature>
<dbReference type="PROSITE" id="PS50093">
    <property type="entry name" value="PKD"/>
    <property type="match status" value="8"/>
</dbReference>
<evidence type="ECO:0000259" key="8">
    <source>
        <dbReference type="PROSITE" id="PS51175"/>
    </source>
</evidence>
<dbReference type="Gene3D" id="2.60.120.200">
    <property type="match status" value="1"/>
</dbReference>
<evidence type="ECO:0000256" key="2">
    <source>
        <dbReference type="ARBA" id="ARBA00022723"/>
    </source>
</evidence>
<dbReference type="SMART" id="SM00606">
    <property type="entry name" value="CBD_IV"/>
    <property type="match status" value="1"/>
</dbReference>
<dbReference type="EMBL" id="JACCBW010000006">
    <property type="protein sequence ID" value="NYE38727.1"/>
    <property type="molecule type" value="Genomic_DNA"/>
</dbReference>
<feature type="domain" description="PKD" evidence="7">
    <location>
        <begin position="1763"/>
        <end position="1852"/>
    </location>
</feature>
<feature type="domain" description="PKD" evidence="7">
    <location>
        <begin position="2050"/>
        <end position="2132"/>
    </location>
</feature>
<dbReference type="Gene3D" id="2.60.40.420">
    <property type="entry name" value="Cupredoxins - blue copper proteins"/>
    <property type="match status" value="1"/>
</dbReference>
<dbReference type="GO" id="GO:0009055">
    <property type="term" value="F:electron transfer activity"/>
    <property type="evidence" value="ECO:0007669"/>
    <property type="project" value="InterPro"/>
</dbReference>
<feature type="domain" description="CBM6" evidence="8">
    <location>
        <begin position="757"/>
        <end position="889"/>
    </location>
</feature>
<feature type="domain" description="PKD" evidence="7">
    <location>
        <begin position="1207"/>
        <end position="1268"/>
    </location>
</feature>
<dbReference type="InterPro" id="IPR010496">
    <property type="entry name" value="AL/BT2_dom"/>
</dbReference>
<name>A0A7Y9KUJ2_9ACTN</name>
<dbReference type="SUPFAM" id="SSF49785">
    <property type="entry name" value="Galactose-binding domain-like"/>
    <property type="match status" value="1"/>
</dbReference>
<dbReference type="PANTHER" id="PTHR19328">
    <property type="entry name" value="HEDGEHOG-INTERACTING PROTEIN"/>
    <property type="match status" value="1"/>
</dbReference>
<dbReference type="InterPro" id="IPR035986">
    <property type="entry name" value="PKD_dom_sf"/>
</dbReference>
<dbReference type="InterPro" id="IPR013320">
    <property type="entry name" value="ConA-like_dom_sf"/>
</dbReference>
<evidence type="ECO:0000256" key="3">
    <source>
        <dbReference type="ARBA" id="ARBA00022729"/>
    </source>
</evidence>
<dbReference type="InterPro" id="IPR032109">
    <property type="entry name" value="Big_3_5"/>
</dbReference>
<evidence type="ECO:0000256" key="6">
    <source>
        <dbReference type="SAM" id="SignalP"/>
    </source>
</evidence>
<dbReference type="Gene3D" id="2.60.120.560">
    <property type="entry name" value="Exo-inulinase, domain 1"/>
    <property type="match status" value="1"/>
</dbReference>
<dbReference type="SUPFAM" id="SSF49899">
    <property type="entry name" value="Concanavalin A-like lectins/glucanases"/>
    <property type="match status" value="1"/>
</dbReference>
<dbReference type="InterPro" id="IPR013783">
    <property type="entry name" value="Ig-like_fold"/>
</dbReference>
<evidence type="ECO:0000256" key="1">
    <source>
        <dbReference type="ARBA" id="ARBA00010457"/>
    </source>
</evidence>
<feature type="chain" id="PRO_5038952040" evidence="6">
    <location>
        <begin position="32"/>
        <end position="2629"/>
    </location>
</feature>
<dbReference type="Gene3D" id="2.120.10.30">
    <property type="entry name" value="TolB, C-terminal domain"/>
    <property type="match status" value="1"/>
</dbReference>
<dbReference type="InterPro" id="IPR012938">
    <property type="entry name" value="Glc/Sorbosone_DH"/>
</dbReference>
<dbReference type="InterPro" id="IPR011041">
    <property type="entry name" value="Quinoprot_gluc/sorb_DH_b-prop"/>
</dbReference>
<organism evidence="9 10">
    <name type="scientific">Nocardioides cavernae</name>
    <dbReference type="NCBI Taxonomy" id="1921566"/>
    <lineage>
        <taxon>Bacteria</taxon>
        <taxon>Bacillati</taxon>
        <taxon>Actinomycetota</taxon>
        <taxon>Actinomycetes</taxon>
        <taxon>Propionibacteriales</taxon>
        <taxon>Nocardioidaceae</taxon>
        <taxon>Nocardioides</taxon>
    </lineage>
</organism>
<dbReference type="SMART" id="SM00089">
    <property type="entry name" value="PKD"/>
    <property type="match status" value="8"/>
</dbReference>
<dbReference type="PANTHER" id="PTHR19328:SF75">
    <property type="entry name" value="ALDOSE SUGAR DEHYDROGENASE YLII"/>
    <property type="match status" value="1"/>
</dbReference>
<dbReference type="Pfam" id="PF18911">
    <property type="entry name" value="PKD_4"/>
    <property type="match status" value="7"/>
</dbReference>
<feature type="domain" description="PKD" evidence="7">
    <location>
        <begin position="561"/>
        <end position="644"/>
    </location>
</feature>
<protein>
    <submittedName>
        <fullName evidence="9">PKD repeat protein</fullName>
    </submittedName>
</protein>
<evidence type="ECO:0000259" key="7">
    <source>
        <dbReference type="PROSITE" id="PS50093"/>
    </source>
</evidence>
<dbReference type="Pfam" id="PF00801">
    <property type="entry name" value="PKD"/>
    <property type="match status" value="1"/>
</dbReference>
<feature type="region of interest" description="Disordered" evidence="5">
    <location>
        <begin position="1238"/>
        <end position="1257"/>
    </location>
</feature>
<dbReference type="InterPro" id="IPR036423">
    <property type="entry name" value="SOD-like_Cu/Zn_dom_sf"/>
</dbReference>
<dbReference type="SUPFAM" id="SSF50952">
    <property type="entry name" value="Soluble quinoprotein glucose dehydrogenase"/>
    <property type="match status" value="1"/>
</dbReference>
<comment type="caution">
    <text evidence="9">The sequence shown here is derived from an EMBL/GenBank/DDBJ whole genome shotgun (WGS) entry which is preliminary data.</text>
</comment>
<feature type="compositionally biased region" description="Polar residues" evidence="5">
    <location>
        <begin position="221"/>
        <end position="230"/>
    </location>
</feature>
<reference evidence="9 10" key="1">
    <citation type="submission" date="2020-07" db="EMBL/GenBank/DDBJ databases">
        <authorList>
            <person name="Partida-Martinez L."/>
            <person name="Huntemann M."/>
            <person name="Clum A."/>
            <person name="Wang J."/>
            <person name="Palaniappan K."/>
            <person name="Ritter S."/>
            <person name="Chen I.-M."/>
            <person name="Stamatis D."/>
            <person name="Reddy T."/>
            <person name="O'Malley R."/>
            <person name="Daum C."/>
            <person name="Shapiro N."/>
            <person name="Ivanova N."/>
            <person name="Kyrpides N."/>
            <person name="Woyke T."/>
        </authorList>
    </citation>
    <scope>NUCLEOTIDE SEQUENCE [LARGE SCALE GENOMIC DNA]</scope>
    <source>
        <strain evidence="9 10">AT2.17</strain>
    </source>
</reference>
<dbReference type="Pfam" id="PF00127">
    <property type="entry name" value="Copper-bind"/>
    <property type="match status" value="1"/>
</dbReference>
<feature type="domain" description="PKD" evidence="7">
    <location>
        <begin position="2286"/>
        <end position="2343"/>
    </location>
</feature>
<dbReference type="SUPFAM" id="SSF49329">
    <property type="entry name" value="Cu,Zn superoxide dismutase-like"/>
    <property type="match status" value="1"/>
</dbReference>
<dbReference type="GO" id="GO:0005507">
    <property type="term" value="F:copper ion binding"/>
    <property type="evidence" value="ECO:0007669"/>
    <property type="project" value="InterPro"/>
</dbReference>
<comment type="similarity">
    <text evidence="1">Belongs to the Cu-Zn superoxide dismutase family.</text>
</comment>
<dbReference type="InterPro" id="IPR000923">
    <property type="entry name" value="BlueCu_1"/>
</dbReference>
<reference evidence="9 10" key="2">
    <citation type="submission" date="2020-08" db="EMBL/GenBank/DDBJ databases">
        <title>The Agave Microbiome: Exploring the role of microbial communities in plant adaptations to desert environments.</title>
        <authorList>
            <person name="Partida-Martinez L.P."/>
        </authorList>
    </citation>
    <scope>NUCLEOTIDE SEQUENCE [LARGE SCALE GENOMIC DNA]</scope>
    <source>
        <strain evidence="9 10">AT2.17</strain>
    </source>
</reference>
<dbReference type="GO" id="GO:0005975">
    <property type="term" value="P:carbohydrate metabolic process"/>
    <property type="evidence" value="ECO:0007669"/>
    <property type="project" value="UniProtKB-ARBA"/>
</dbReference>
<keyword evidence="4" id="KW-0186">Copper</keyword>
<dbReference type="InterPro" id="IPR011042">
    <property type="entry name" value="6-blade_b-propeller_TolB-like"/>
</dbReference>
<dbReference type="Pfam" id="PF16640">
    <property type="entry name" value="Big_3_5"/>
    <property type="match status" value="1"/>
</dbReference>
<dbReference type="CDD" id="cd04084">
    <property type="entry name" value="CBM6_xylanase-like"/>
    <property type="match status" value="1"/>
</dbReference>
<dbReference type="InterPro" id="IPR006584">
    <property type="entry name" value="Cellulose-bd_IV"/>
</dbReference>
<dbReference type="SUPFAM" id="SSF49503">
    <property type="entry name" value="Cupredoxins"/>
    <property type="match status" value="1"/>
</dbReference>
<dbReference type="RefSeq" id="WP_306457442.1">
    <property type="nucleotide sequence ID" value="NZ_JACCBW010000006.1"/>
</dbReference>
<dbReference type="InterPro" id="IPR005084">
    <property type="entry name" value="CBM6"/>
</dbReference>
<dbReference type="CDD" id="cd00146">
    <property type="entry name" value="PKD"/>
    <property type="match status" value="8"/>
</dbReference>
<feature type="region of interest" description="Disordered" evidence="5">
    <location>
        <begin position="219"/>
        <end position="252"/>
    </location>
</feature>